<dbReference type="EMBL" id="JBFOLK010000013">
    <property type="protein sequence ID" value="KAL2466511.1"/>
    <property type="molecule type" value="Genomic_DNA"/>
</dbReference>
<name>A0ABD1PVC6_9LAMI</name>
<sequence>MDIAYIQGLHIPPRVLDPILNAYLVGERDIHIYSSILLKYLVSKLSNCVCSDLHRDSLLLHGGHLHHINLLFHRPILYGNHLELLVMGHCLQLFPPTSPCRAPTAPSGSNISNDLFELLNRQSNLMEQQITSYLMAKVRCLNKKVEQLNKKLDKVIEWMRLYRHMDVEPKMVLDKWLGNGDGDEEAAKGGDEESVEGGATG</sequence>
<organism evidence="2 3">
    <name type="scientific">Abeliophyllum distichum</name>
    <dbReference type="NCBI Taxonomy" id="126358"/>
    <lineage>
        <taxon>Eukaryota</taxon>
        <taxon>Viridiplantae</taxon>
        <taxon>Streptophyta</taxon>
        <taxon>Embryophyta</taxon>
        <taxon>Tracheophyta</taxon>
        <taxon>Spermatophyta</taxon>
        <taxon>Magnoliopsida</taxon>
        <taxon>eudicotyledons</taxon>
        <taxon>Gunneridae</taxon>
        <taxon>Pentapetalae</taxon>
        <taxon>asterids</taxon>
        <taxon>lamiids</taxon>
        <taxon>Lamiales</taxon>
        <taxon>Oleaceae</taxon>
        <taxon>Forsythieae</taxon>
        <taxon>Abeliophyllum</taxon>
    </lineage>
</organism>
<keyword evidence="3" id="KW-1185">Reference proteome</keyword>
<protein>
    <submittedName>
        <fullName evidence="2">Uncharacterized protein</fullName>
    </submittedName>
</protein>
<dbReference type="AlphaFoldDB" id="A0ABD1PVC6"/>
<evidence type="ECO:0000256" key="1">
    <source>
        <dbReference type="SAM" id="MobiDB-lite"/>
    </source>
</evidence>
<evidence type="ECO:0000313" key="2">
    <source>
        <dbReference type="EMBL" id="KAL2466511.1"/>
    </source>
</evidence>
<gene>
    <name evidence="2" type="ORF">Adt_42362</name>
</gene>
<feature type="region of interest" description="Disordered" evidence="1">
    <location>
        <begin position="181"/>
        <end position="201"/>
    </location>
</feature>
<comment type="caution">
    <text evidence="2">The sequence shown here is derived from an EMBL/GenBank/DDBJ whole genome shotgun (WGS) entry which is preliminary data.</text>
</comment>
<dbReference type="Proteomes" id="UP001604336">
    <property type="component" value="Unassembled WGS sequence"/>
</dbReference>
<reference evidence="3" key="1">
    <citation type="submission" date="2024-07" db="EMBL/GenBank/DDBJ databases">
        <title>Two chromosome-level genome assemblies of Korean endemic species Abeliophyllum distichum and Forsythia ovata (Oleaceae).</title>
        <authorList>
            <person name="Jang H."/>
        </authorList>
    </citation>
    <scope>NUCLEOTIDE SEQUENCE [LARGE SCALE GENOMIC DNA]</scope>
</reference>
<evidence type="ECO:0000313" key="3">
    <source>
        <dbReference type="Proteomes" id="UP001604336"/>
    </source>
</evidence>
<accession>A0ABD1PVC6</accession>
<proteinExistence type="predicted"/>